<comment type="function">
    <text evidence="5">Key component of the ribosome quality control system (RQC), a ribosome-associated complex that mediates the extraction of incompletely synthesized nascent chains from stalled ribosomes and their subsequent degradation. RqcH recruits Ala-charged tRNA, and with RqcP directs the elongation of stalled nascent chains on 50S ribosomal subunits, leading to non-templated C-terminal alanine extensions (Ala tail). The Ala tail promotes nascent chain degradation. May add between 1 and at least 8 Ala residues. Binds to stalled 50S ribosomal subunits.</text>
</comment>
<keyword evidence="5" id="KW-0175">Coiled coil</keyword>
<dbReference type="HAMAP" id="MF_00844_B">
    <property type="entry name" value="RqcH_B"/>
    <property type="match status" value="1"/>
</dbReference>
<dbReference type="InterPro" id="IPR043682">
    <property type="entry name" value="RqcH_bacterial"/>
</dbReference>
<keyword evidence="4 5" id="KW-0648">Protein biosynthesis</keyword>
<comment type="caution">
    <text evidence="8">The sequence shown here is derived from an EMBL/GenBank/DDBJ whole genome shotgun (WGS) entry which is preliminary data.</text>
</comment>
<dbReference type="InterPro" id="IPR051608">
    <property type="entry name" value="RQC_Subunit_NEMF"/>
</dbReference>
<dbReference type="InterPro" id="IPR008532">
    <property type="entry name" value="NFACT_RNA-bd"/>
</dbReference>
<dbReference type="Gene3D" id="2.30.310.10">
    <property type="entry name" value="ibrinogen binding protein from staphylococcus aureus domain"/>
    <property type="match status" value="1"/>
</dbReference>
<proteinExistence type="inferred from homology"/>
<dbReference type="Proteomes" id="UP001597502">
    <property type="component" value="Unassembled WGS sequence"/>
</dbReference>
<feature type="coiled-coil region" evidence="5">
    <location>
        <begin position="294"/>
        <end position="321"/>
    </location>
</feature>
<dbReference type="PANTHER" id="PTHR15239">
    <property type="entry name" value="NUCLEAR EXPORT MEDIATOR FACTOR NEMF"/>
    <property type="match status" value="1"/>
</dbReference>
<evidence type="ECO:0000313" key="8">
    <source>
        <dbReference type="EMBL" id="MFD2760508.1"/>
    </source>
</evidence>
<organism evidence="8 9">
    <name type="scientific">Lentibacillus juripiscarius</name>
    <dbReference type="NCBI Taxonomy" id="257446"/>
    <lineage>
        <taxon>Bacteria</taxon>
        <taxon>Bacillati</taxon>
        <taxon>Bacillota</taxon>
        <taxon>Bacilli</taxon>
        <taxon>Bacillales</taxon>
        <taxon>Bacillaceae</taxon>
        <taxon>Lentibacillus</taxon>
    </lineage>
</organism>
<keyword evidence="1 5" id="KW-0820">tRNA-binding</keyword>
<evidence type="ECO:0000256" key="1">
    <source>
        <dbReference type="ARBA" id="ARBA00022555"/>
    </source>
</evidence>
<evidence type="ECO:0000313" key="9">
    <source>
        <dbReference type="Proteomes" id="UP001597502"/>
    </source>
</evidence>
<comment type="subunit">
    <text evidence="5">Associates with stalled 50S ribosomal subunits. Binds to RqcP.</text>
</comment>
<reference evidence="9" key="1">
    <citation type="journal article" date="2019" name="Int. J. Syst. Evol. Microbiol.">
        <title>The Global Catalogue of Microorganisms (GCM) 10K type strain sequencing project: providing services to taxonomists for standard genome sequencing and annotation.</title>
        <authorList>
            <consortium name="The Broad Institute Genomics Platform"/>
            <consortium name="The Broad Institute Genome Sequencing Center for Infectious Disease"/>
            <person name="Wu L."/>
            <person name="Ma J."/>
        </authorList>
    </citation>
    <scope>NUCLEOTIDE SEQUENCE [LARGE SCALE GENOMIC DNA]</scope>
    <source>
        <strain evidence="9">TISTR 1535</strain>
    </source>
</reference>
<gene>
    <name evidence="5" type="primary">rqcH</name>
    <name evidence="8" type="ORF">ACFSUO_05925</name>
</gene>
<dbReference type="Pfam" id="PF05833">
    <property type="entry name" value="NFACT_N"/>
    <property type="match status" value="1"/>
</dbReference>
<sequence length="571" mass="65821">MPFDGIVTRAVMTELTEKIIPGKIAKIYQPTDTELVFTIRSQGQNHSLLLSIHPVYARAHLTNDNYRNSKEPPMFCMLLRKHLSGAVLESIDQDGMERMITFTIQTRNEVGDRTTKKLIVELMGKHSNIMLVDGETGLILDSLKHISAAQNRHRTILPGHAYKLPPSQNKRNPLETDGDMLVRKLDFNAGKMEMQIVRTLTGFSPFIAAELVHRARLGTMDTYREIFETIRDDMNHNHYTPAIYKGKKEDFHVLPITYWNGESETFAGTNEMLDQFYSGKAERDRVKQQAKDLYQFIKNEQDKNKRKLKKHEQTLAKSEDAEMYQKLGELLTANMHLVRHGDAAATVTDYYDPEQNSLTIELDPNKTPSENAQRFFKMYQKLKTSKKKMQREIAKTHSEINYLDQLLQQIDTAREDDIEEIREELREEGYLKKQKQGKKKKPQKPTPEKYTASDGAVILVGKNNKQNEYLTMKLAQRDEIWLHTKDIPGSHVLIRSREPSEQTLFEAAQLAAYFSKSRHSSSVPVDYTRIRHVKKPNGAKPGYVTYDNQQTLFVTPDAETTAKLMRLGQKY</sequence>
<dbReference type="Gene3D" id="1.10.8.50">
    <property type="match status" value="1"/>
</dbReference>
<evidence type="ECO:0000256" key="6">
    <source>
        <dbReference type="SAM" id="MobiDB-lite"/>
    </source>
</evidence>
<feature type="region of interest" description="Disordered" evidence="6">
    <location>
        <begin position="429"/>
        <end position="452"/>
    </location>
</feature>
<protein>
    <recommendedName>
        <fullName evidence="5">Rqc2 homolog RqcH</fullName>
        <shortName evidence="5">RqcH</shortName>
    </recommendedName>
</protein>
<dbReference type="EMBL" id="JBHUNA010000009">
    <property type="protein sequence ID" value="MFD2760508.1"/>
    <property type="molecule type" value="Genomic_DNA"/>
</dbReference>
<evidence type="ECO:0000256" key="4">
    <source>
        <dbReference type="ARBA" id="ARBA00022917"/>
    </source>
</evidence>
<keyword evidence="2 5" id="KW-0699">rRNA-binding</keyword>
<evidence type="ECO:0000256" key="5">
    <source>
        <dbReference type="HAMAP-Rule" id="MF_00844"/>
    </source>
</evidence>
<feature type="compositionally biased region" description="Basic residues" evidence="6">
    <location>
        <begin position="432"/>
        <end position="443"/>
    </location>
</feature>
<name>A0ABW5V3E5_9BACI</name>
<evidence type="ECO:0000256" key="2">
    <source>
        <dbReference type="ARBA" id="ARBA00022730"/>
    </source>
</evidence>
<comment type="similarity">
    <text evidence="5">Belongs to the NEMF family.</text>
</comment>
<keyword evidence="3 5" id="KW-0694">RNA-binding</keyword>
<dbReference type="PANTHER" id="PTHR15239:SF6">
    <property type="entry name" value="RIBOSOME QUALITY CONTROL COMPLEX SUBUNIT NEMF"/>
    <property type="match status" value="1"/>
</dbReference>
<evidence type="ECO:0000256" key="3">
    <source>
        <dbReference type="ARBA" id="ARBA00022884"/>
    </source>
</evidence>
<dbReference type="RefSeq" id="WP_382392048.1">
    <property type="nucleotide sequence ID" value="NZ_JBHUNA010000009.1"/>
</dbReference>
<keyword evidence="9" id="KW-1185">Reference proteome</keyword>
<dbReference type="Pfam" id="PF05670">
    <property type="entry name" value="NFACT-R_1"/>
    <property type="match status" value="1"/>
</dbReference>
<accession>A0ABW5V3E5</accession>
<feature type="domain" description="NFACT RNA-binding" evidence="7">
    <location>
        <begin position="450"/>
        <end position="540"/>
    </location>
</feature>
<evidence type="ECO:0000259" key="7">
    <source>
        <dbReference type="Pfam" id="PF05670"/>
    </source>
</evidence>
<dbReference type="Gene3D" id="3.40.970.40">
    <property type="entry name" value="fibrinogen binding protein from staphylococcus aureus domain like"/>
    <property type="match status" value="1"/>
</dbReference>